<dbReference type="GO" id="GO:0032958">
    <property type="term" value="P:inositol phosphate biosynthetic process"/>
    <property type="evidence" value="ECO:0007669"/>
    <property type="project" value="InterPro"/>
</dbReference>
<evidence type="ECO:0000256" key="7">
    <source>
        <dbReference type="ARBA" id="ARBA00036525"/>
    </source>
</evidence>
<dbReference type="EC" id="2.7.1.140" evidence="8"/>
<accession>A0AAV1IBC7</accession>
<keyword evidence="2 8" id="KW-0808">Transferase</keyword>
<feature type="compositionally biased region" description="Polar residues" evidence="9">
    <location>
        <begin position="63"/>
        <end position="81"/>
    </location>
</feature>
<evidence type="ECO:0000256" key="3">
    <source>
        <dbReference type="ARBA" id="ARBA00022741"/>
    </source>
</evidence>
<evidence type="ECO:0000256" key="8">
    <source>
        <dbReference type="RuleBase" id="RU363090"/>
    </source>
</evidence>
<comment type="catalytic activity">
    <reaction evidence="7 8">
        <text>1D-myo-inositol 1,3,4,6-tetrakisphosphate + ATP = 1D-myo-inositol 1,3,4,5,6-pentakisphosphate + ADP + H(+)</text>
        <dbReference type="Rhea" id="RHEA:12717"/>
        <dbReference type="ChEBI" id="CHEBI:15378"/>
        <dbReference type="ChEBI" id="CHEBI:30616"/>
        <dbReference type="ChEBI" id="CHEBI:57660"/>
        <dbReference type="ChEBI" id="CHEBI:57733"/>
        <dbReference type="ChEBI" id="CHEBI:456216"/>
        <dbReference type="EC" id="2.7.1.140"/>
    </reaction>
</comment>
<keyword evidence="5 8" id="KW-0067">ATP-binding</keyword>
<organism evidence="10 11">
    <name type="scientific">Coccomyxa viridis</name>
    <dbReference type="NCBI Taxonomy" id="1274662"/>
    <lineage>
        <taxon>Eukaryota</taxon>
        <taxon>Viridiplantae</taxon>
        <taxon>Chlorophyta</taxon>
        <taxon>core chlorophytes</taxon>
        <taxon>Trebouxiophyceae</taxon>
        <taxon>Trebouxiophyceae incertae sedis</taxon>
        <taxon>Coccomyxaceae</taxon>
        <taxon>Coccomyxa</taxon>
    </lineage>
</organism>
<feature type="region of interest" description="Disordered" evidence="9">
    <location>
        <begin position="58"/>
        <end position="81"/>
    </location>
</feature>
<sequence>MCLQVAGHLFEDGKAGSLVDDSGHFYKPLQAGARGQREWKFYETVQLEKQAAVASSSTVDSSYENGNSSPPAATQSRQDSSTRQGASFQEPFCVRNATLLSIIPTYYGVIDLRGRPLLELEDVAQQYHRPSIIDIKVGYQTWYQGAEEGYIQRCQAKDAATTQAALGFKVCGMQVYRASQMGYWRASKRWCKQLPAEAVGKALAIFANNEAGLQPGDVYSGPSGAIAQLQQLAAWFQVQQEFCFYSSSVLIMYEGDAETAEEANVSVRFVDFAHTFPSGGQRDGNFIQGLSALTSMLSAVACSGQYRGLV</sequence>
<evidence type="ECO:0000256" key="6">
    <source>
        <dbReference type="ARBA" id="ARBA00036164"/>
    </source>
</evidence>
<keyword evidence="11" id="KW-1185">Reference proteome</keyword>
<dbReference type="Proteomes" id="UP001314263">
    <property type="component" value="Unassembled WGS sequence"/>
</dbReference>
<dbReference type="GO" id="GO:0008440">
    <property type="term" value="F:inositol-1,4,5-trisphosphate 3-kinase activity"/>
    <property type="evidence" value="ECO:0007669"/>
    <property type="project" value="TreeGrafter"/>
</dbReference>
<dbReference type="Pfam" id="PF03770">
    <property type="entry name" value="IPK"/>
    <property type="match status" value="1"/>
</dbReference>
<comment type="function">
    <text evidence="8">Inositol phosphate kinase with a broad substrate specificity.</text>
</comment>
<dbReference type="EC" id="2.7.1.151" evidence="8"/>
<evidence type="ECO:0000256" key="2">
    <source>
        <dbReference type="ARBA" id="ARBA00022679"/>
    </source>
</evidence>
<dbReference type="Gene3D" id="3.30.470.160">
    <property type="entry name" value="Inositol polyphosphate kinase"/>
    <property type="match status" value="1"/>
</dbReference>
<evidence type="ECO:0000256" key="9">
    <source>
        <dbReference type="SAM" id="MobiDB-lite"/>
    </source>
</evidence>
<gene>
    <name evidence="10" type="ORF">CVIRNUC_007601</name>
</gene>
<dbReference type="GO" id="GO:0005634">
    <property type="term" value="C:nucleus"/>
    <property type="evidence" value="ECO:0007669"/>
    <property type="project" value="TreeGrafter"/>
</dbReference>
<keyword evidence="3 8" id="KW-0547">Nucleotide-binding</keyword>
<evidence type="ECO:0000256" key="5">
    <source>
        <dbReference type="ARBA" id="ARBA00022840"/>
    </source>
</evidence>
<keyword evidence="4 8" id="KW-0418">Kinase</keyword>
<comment type="caution">
    <text evidence="10">The sequence shown here is derived from an EMBL/GenBank/DDBJ whole genome shotgun (WGS) entry which is preliminary data.</text>
</comment>
<protein>
    <recommendedName>
        <fullName evidence="8">Inositol polyphosphate multikinase</fullName>
        <ecNumber evidence="8">2.7.1.140</ecNumber>
        <ecNumber evidence="8">2.7.1.151</ecNumber>
    </recommendedName>
</protein>
<dbReference type="InterPro" id="IPR005522">
    <property type="entry name" value="IPK"/>
</dbReference>
<dbReference type="GO" id="GO:0005737">
    <property type="term" value="C:cytoplasm"/>
    <property type="evidence" value="ECO:0007669"/>
    <property type="project" value="TreeGrafter"/>
</dbReference>
<name>A0AAV1IBC7_9CHLO</name>
<proteinExistence type="inferred from homology"/>
<reference evidence="10 11" key="1">
    <citation type="submission" date="2023-10" db="EMBL/GenBank/DDBJ databases">
        <authorList>
            <person name="Maclean D."/>
            <person name="Macfadyen A."/>
        </authorList>
    </citation>
    <scope>NUCLEOTIDE SEQUENCE [LARGE SCALE GENOMIC DNA]</scope>
</reference>
<evidence type="ECO:0000256" key="1">
    <source>
        <dbReference type="ARBA" id="ARBA00007374"/>
    </source>
</evidence>
<dbReference type="AlphaFoldDB" id="A0AAV1IBC7"/>
<dbReference type="EMBL" id="CAUYUE010000010">
    <property type="protein sequence ID" value="CAK0784397.1"/>
    <property type="molecule type" value="Genomic_DNA"/>
</dbReference>
<dbReference type="PANTHER" id="PTHR12400:SF51">
    <property type="entry name" value="INOSITOL POLYPHOSPHATE MULTIKINASE"/>
    <property type="match status" value="1"/>
</dbReference>
<dbReference type="GO" id="GO:0051765">
    <property type="term" value="F:inositol tetrakisphosphate kinase activity"/>
    <property type="evidence" value="ECO:0007669"/>
    <property type="project" value="TreeGrafter"/>
</dbReference>
<dbReference type="InterPro" id="IPR038286">
    <property type="entry name" value="IPK_sf"/>
</dbReference>
<evidence type="ECO:0000256" key="4">
    <source>
        <dbReference type="ARBA" id="ARBA00022777"/>
    </source>
</evidence>
<dbReference type="SUPFAM" id="SSF56104">
    <property type="entry name" value="SAICAR synthase-like"/>
    <property type="match status" value="1"/>
</dbReference>
<evidence type="ECO:0000313" key="11">
    <source>
        <dbReference type="Proteomes" id="UP001314263"/>
    </source>
</evidence>
<dbReference type="PANTHER" id="PTHR12400">
    <property type="entry name" value="INOSITOL POLYPHOSPHATE KINASE"/>
    <property type="match status" value="1"/>
</dbReference>
<evidence type="ECO:0000313" key="10">
    <source>
        <dbReference type="EMBL" id="CAK0784397.1"/>
    </source>
</evidence>
<dbReference type="GO" id="GO:0005524">
    <property type="term" value="F:ATP binding"/>
    <property type="evidence" value="ECO:0007669"/>
    <property type="project" value="UniProtKB-KW"/>
</dbReference>
<comment type="catalytic activity">
    <reaction evidence="6 8">
        <text>1D-myo-inositol 1,4,5-trisphosphate + 2 ATP = 1D-myo-inositol 1,3,4,5,6-pentakisphosphate + 2 ADP + 2 H(+)</text>
        <dbReference type="Rhea" id="RHEA:32359"/>
        <dbReference type="ChEBI" id="CHEBI:15378"/>
        <dbReference type="ChEBI" id="CHEBI:30616"/>
        <dbReference type="ChEBI" id="CHEBI:57733"/>
        <dbReference type="ChEBI" id="CHEBI:203600"/>
        <dbReference type="ChEBI" id="CHEBI:456216"/>
        <dbReference type="EC" id="2.7.1.151"/>
    </reaction>
</comment>
<comment type="similarity">
    <text evidence="1 8">Belongs to the inositol phosphokinase (IPK) family.</text>
</comment>